<organism evidence="2 3">
    <name type="scientific">Chara braunii</name>
    <name type="common">Braun's stonewort</name>
    <dbReference type="NCBI Taxonomy" id="69332"/>
    <lineage>
        <taxon>Eukaryota</taxon>
        <taxon>Viridiplantae</taxon>
        <taxon>Streptophyta</taxon>
        <taxon>Charophyceae</taxon>
        <taxon>Charales</taxon>
        <taxon>Characeae</taxon>
        <taxon>Chara</taxon>
    </lineage>
</organism>
<feature type="region of interest" description="Disordered" evidence="1">
    <location>
        <begin position="865"/>
        <end position="937"/>
    </location>
</feature>
<comment type="caution">
    <text evidence="2">The sequence shown here is derived from an EMBL/GenBank/DDBJ whole genome shotgun (WGS) entry which is preliminary data.</text>
</comment>
<accession>A0A388LVH3</accession>
<dbReference type="PANTHER" id="PTHR24559:SF444">
    <property type="entry name" value="REVERSE TRANSCRIPTASE DOMAIN-CONTAINING PROTEIN"/>
    <property type="match status" value="1"/>
</dbReference>
<name>A0A388LVH3_CHABU</name>
<keyword evidence="3" id="KW-1185">Reference proteome</keyword>
<feature type="region of interest" description="Disordered" evidence="1">
    <location>
        <begin position="1370"/>
        <end position="1395"/>
    </location>
</feature>
<evidence type="ECO:0008006" key="4">
    <source>
        <dbReference type="Google" id="ProtNLM"/>
    </source>
</evidence>
<dbReference type="InterPro" id="IPR053134">
    <property type="entry name" value="RNA-dir_DNA_polymerase"/>
</dbReference>
<feature type="region of interest" description="Disordered" evidence="1">
    <location>
        <begin position="1304"/>
        <end position="1345"/>
    </location>
</feature>
<dbReference type="PANTHER" id="PTHR24559">
    <property type="entry name" value="TRANSPOSON TY3-I GAG-POL POLYPROTEIN"/>
    <property type="match status" value="1"/>
</dbReference>
<feature type="region of interest" description="Disordered" evidence="1">
    <location>
        <begin position="1154"/>
        <end position="1219"/>
    </location>
</feature>
<feature type="compositionally biased region" description="Low complexity" evidence="1">
    <location>
        <begin position="567"/>
        <end position="584"/>
    </location>
</feature>
<dbReference type="Gramene" id="GBG86243">
    <property type="protein sequence ID" value="GBG86243"/>
    <property type="gene ID" value="CBR_g41235"/>
</dbReference>
<dbReference type="InterPro" id="IPR043128">
    <property type="entry name" value="Rev_trsase/Diguanyl_cyclase"/>
</dbReference>
<feature type="compositionally biased region" description="Low complexity" evidence="1">
    <location>
        <begin position="1165"/>
        <end position="1184"/>
    </location>
</feature>
<evidence type="ECO:0000256" key="1">
    <source>
        <dbReference type="SAM" id="MobiDB-lite"/>
    </source>
</evidence>
<dbReference type="SUPFAM" id="SSF56672">
    <property type="entry name" value="DNA/RNA polymerases"/>
    <property type="match status" value="1"/>
</dbReference>
<proteinExistence type="predicted"/>
<evidence type="ECO:0000313" key="3">
    <source>
        <dbReference type="Proteomes" id="UP000265515"/>
    </source>
</evidence>
<reference evidence="2 3" key="1">
    <citation type="journal article" date="2018" name="Cell">
        <title>The Chara Genome: Secondary Complexity and Implications for Plant Terrestrialization.</title>
        <authorList>
            <person name="Nishiyama T."/>
            <person name="Sakayama H."/>
            <person name="Vries J.D."/>
            <person name="Buschmann H."/>
            <person name="Saint-Marcoux D."/>
            <person name="Ullrich K.K."/>
            <person name="Haas F.B."/>
            <person name="Vanderstraeten L."/>
            <person name="Becker D."/>
            <person name="Lang D."/>
            <person name="Vosolsobe S."/>
            <person name="Rombauts S."/>
            <person name="Wilhelmsson P.K.I."/>
            <person name="Janitza P."/>
            <person name="Kern R."/>
            <person name="Heyl A."/>
            <person name="Rumpler F."/>
            <person name="Villalobos L.I.A.C."/>
            <person name="Clay J.M."/>
            <person name="Skokan R."/>
            <person name="Toyoda A."/>
            <person name="Suzuki Y."/>
            <person name="Kagoshima H."/>
            <person name="Schijlen E."/>
            <person name="Tajeshwar N."/>
            <person name="Catarino B."/>
            <person name="Hetherington A.J."/>
            <person name="Saltykova A."/>
            <person name="Bonnot C."/>
            <person name="Breuninger H."/>
            <person name="Symeonidi A."/>
            <person name="Radhakrishnan G.V."/>
            <person name="Van Nieuwerburgh F."/>
            <person name="Deforce D."/>
            <person name="Chang C."/>
            <person name="Karol K.G."/>
            <person name="Hedrich R."/>
            <person name="Ulvskov P."/>
            <person name="Glockner G."/>
            <person name="Delwiche C.F."/>
            <person name="Petrasek J."/>
            <person name="Van de Peer Y."/>
            <person name="Friml J."/>
            <person name="Beilby M."/>
            <person name="Dolan L."/>
            <person name="Kohara Y."/>
            <person name="Sugano S."/>
            <person name="Fujiyama A."/>
            <person name="Delaux P.-M."/>
            <person name="Quint M."/>
            <person name="TheiBen G."/>
            <person name="Hagemann M."/>
            <person name="Harholt J."/>
            <person name="Dunand C."/>
            <person name="Zachgo S."/>
            <person name="Langdale J."/>
            <person name="Maumus F."/>
            <person name="Straeten D.V.D."/>
            <person name="Gould S.B."/>
            <person name="Rensing S.A."/>
        </authorList>
    </citation>
    <scope>NUCLEOTIDE SEQUENCE [LARGE SCALE GENOMIC DNA]</scope>
    <source>
        <strain evidence="2 3">S276</strain>
    </source>
</reference>
<feature type="compositionally biased region" description="Low complexity" evidence="1">
    <location>
        <begin position="744"/>
        <end position="761"/>
    </location>
</feature>
<dbReference type="Gene3D" id="3.30.70.270">
    <property type="match status" value="1"/>
</dbReference>
<feature type="compositionally biased region" description="Basic and acidic residues" evidence="1">
    <location>
        <begin position="1207"/>
        <end position="1219"/>
    </location>
</feature>
<feature type="region of interest" description="Disordered" evidence="1">
    <location>
        <begin position="563"/>
        <end position="590"/>
    </location>
</feature>
<gene>
    <name evidence="2" type="ORF">CBR_g41235</name>
</gene>
<dbReference type="Proteomes" id="UP000265515">
    <property type="component" value="Unassembled WGS sequence"/>
</dbReference>
<evidence type="ECO:0000313" key="2">
    <source>
        <dbReference type="EMBL" id="GBG86243.1"/>
    </source>
</evidence>
<dbReference type="OrthoDB" id="9893755at2759"/>
<dbReference type="InterPro" id="IPR043502">
    <property type="entry name" value="DNA/RNA_pol_sf"/>
</dbReference>
<dbReference type="CDD" id="cd01647">
    <property type="entry name" value="RT_LTR"/>
    <property type="match status" value="1"/>
</dbReference>
<dbReference type="EMBL" id="BFEA01000555">
    <property type="protein sequence ID" value="GBG86243.1"/>
    <property type="molecule type" value="Genomic_DNA"/>
</dbReference>
<feature type="compositionally biased region" description="Low complexity" evidence="1">
    <location>
        <begin position="1324"/>
        <end position="1343"/>
    </location>
</feature>
<dbReference type="Gene3D" id="3.10.10.10">
    <property type="entry name" value="HIV Type 1 Reverse Transcriptase, subunit A, domain 1"/>
    <property type="match status" value="1"/>
</dbReference>
<feature type="region of interest" description="Disordered" evidence="1">
    <location>
        <begin position="951"/>
        <end position="1029"/>
    </location>
</feature>
<sequence length="1546" mass="165334">MPKGSNERMNCGIGIGNAQRGRGASAFHLFNGPAVEGPCHDAYGARKLCDHCDAVRRQNGCRQRLLDDPLASNAAADVRSSGQTSAAVEVIAGHLNSPGKRKRNRIRVTSAEEVARAVAAARDGDGGCSVATCGQTQRVLQGPLRLAQCWRKEDELDTCMFQDGRLWHDAQGCGGIAARDIGASERSCNTLAGDVSTADTMARLTLNAAGGGGQAKRMRVGNCPPTSSVAVSRLQEVNASHLGTVQWGCSPINGGLMESMVGSKTAGDSRSYWPQQLHGCNTTVQAGLFTKKRTPLHVLDEDWGSLNEGRGAERVQVQFLSERSGGMTMPECLKQEGASAHAQVLPSSMPHEEANWQRGPWEQPQGLSMSRGGEVAFAVLEGLNQGGRVQGGSSRADAVLTSSQHHQTSPVSVDHAQVRSWFVEDERATGGQEEHLNRHGCVEGGVEMCPSPKVTREMMTSGQSTNQQQSEEPFQVVYSMPDAEDVVLLQQHSDFLSDHLCLTSSAGLHPSWLNGGAMEKEIEGGDMSVVIYNKLWGQCEGRFSAKEEMTAADLCSMSATETHQVNSGLSRRSPRSSSQSGSNDGRMKKEPRICEEAATAAYEHDGWRNNHARPGSKYNPVIIDDDDCEPCNYNKQPACARVGDPQEDAGRESSQGELSAVTTKVGLGLTSRPLHSEPCSSPPRVSENLASRVLNADFKELGWRGDLKQERISSLSPQAKIRCRYANFVDLTQEESDSQAHQNPSPSLLPCASSPLSPSAAGSQQLKRSGVNYTGVWSASAPSPICPDAAAAESEGLNRLDLSGAGLRSTTSPTCFGPDGAESQVLKRSDVAERGGVQPLSAASPVYRDAEESQGLSWLDVSEAGILSPSTPSPLPPDPDGSHCLNRLQVSKAGLRSPSSPSPFHSHGAESQGLKSFDAREPGGVRPLSSAPSPICPAVLESQGLDRLDVSEAGLPSSPATPSRFPLDAAESAAECQGLQKPDGSEPSVKSSPLPSSFPPDTVDSQGFSRPRVKSSPNPAPLPSDAAEVKGLKRLDVTAELRVKSSPASFPFHPDAVESTGVKRSEVCESQVQSSPACSPCCRDASETPMLKRSDTSESSVLFPLTPTLFRSDPDDSLVLKRVDTRDANIASQLECKGEPAFSKAVNSECNVEDGNEAGNVDPTSCSDSPSAKKPAASLVSKPSLSNMGEEAKNDWSASSASARGKPAMEDRFAEKERAHKAADRIARLGQQRYSGALQSLFAEFEQLTSTPGLVMSAGDLLTNFCRAAPEKFFVALYSVGHKDWISFGRAALDMKAKLHVQAPSDRRKGAFPRGGRKGKATFAHARSASASDSDSQADTPSAGIGSAAETDVAAALTQAVLGVLQQQKRFSPTTASASPKGKDKGHAPPVSRPPEIQQAVDQYADLMKEPFGLRNRPTKHHIELLPGAVPPRGRIYRMSPAELEELRKQFETLTNKGWIRPSTYEFGAPVLFVPKGNGEFKMCINYRGLNKIARSTEPLPRIDDLLDMVQGCTMFNKVDLKFGYHQIEMAEEDVYKTTFKTSYGT</sequence>
<protein>
    <recommendedName>
        <fullName evidence="4">Reverse transcriptase domain-containing protein</fullName>
    </recommendedName>
</protein>
<feature type="region of interest" description="Disordered" evidence="1">
    <location>
        <begin position="734"/>
        <end position="765"/>
    </location>
</feature>